<protein>
    <submittedName>
        <fullName evidence="9">Alanine:cation symporter family protein</fullName>
    </submittedName>
</protein>
<dbReference type="PANTHER" id="PTHR30330:SF1">
    <property type="entry name" value="AMINO-ACID CARRIER PROTEIN ALST"/>
    <property type="match status" value="1"/>
</dbReference>
<accession>A0ABS7WRV1</accession>
<keyword evidence="6 8" id="KW-1133">Transmembrane helix</keyword>
<organism evidence="9 10">
    <name type="scientific">Campylobacter canadensis</name>
    <dbReference type="NCBI Taxonomy" id="449520"/>
    <lineage>
        <taxon>Bacteria</taxon>
        <taxon>Pseudomonadati</taxon>
        <taxon>Campylobacterota</taxon>
        <taxon>Epsilonproteobacteria</taxon>
        <taxon>Campylobacterales</taxon>
        <taxon>Campylobacteraceae</taxon>
        <taxon>Campylobacter</taxon>
    </lineage>
</organism>
<feature type="transmembrane region" description="Helical" evidence="8">
    <location>
        <begin position="71"/>
        <end position="95"/>
    </location>
</feature>
<evidence type="ECO:0000256" key="1">
    <source>
        <dbReference type="ARBA" id="ARBA00004651"/>
    </source>
</evidence>
<evidence type="ECO:0000256" key="5">
    <source>
        <dbReference type="ARBA" id="ARBA00022692"/>
    </source>
</evidence>
<feature type="transmembrane region" description="Helical" evidence="8">
    <location>
        <begin position="184"/>
        <end position="205"/>
    </location>
</feature>
<feature type="transmembrane region" description="Helical" evidence="8">
    <location>
        <begin position="308"/>
        <end position="329"/>
    </location>
</feature>
<feature type="transmembrane region" description="Helical" evidence="8">
    <location>
        <begin position="20"/>
        <end position="39"/>
    </location>
</feature>
<evidence type="ECO:0000256" key="2">
    <source>
        <dbReference type="ARBA" id="ARBA00009261"/>
    </source>
</evidence>
<evidence type="ECO:0000256" key="3">
    <source>
        <dbReference type="ARBA" id="ARBA00022448"/>
    </source>
</evidence>
<keyword evidence="3 8" id="KW-0813">Transport</keyword>
<evidence type="ECO:0000313" key="9">
    <source>
        <dbReference type="EMBL" id="MBZ7987481.1"/>
    </source>
</evidence>
<comment type="caution">
    <text evidence="9">The sequence shown here is derived from an EMBL/GenBank/DDBJ whole genome shotgun (WGS) entry which is preliminary data.</text>
</comment>
<dbReference type="Gene3D" id="1.20.1740.10">
    <property type="entry name" value="Amino acid/polyamine transporter I"/>
    <property type="match status" value="1"/>
</dbReference>
<feature type="transmembrane region" description="Helical" evidence="8">
    <location>
        <begin position="395"/>
        <end position="416"/>
    </location>
</feature>
<feature type="transmembrane region" description="Helical" evidence="8">
    <location>
        <begin position="352"/>
        <end position="374"/>
    </location>
</feature>
<dbReference type="RefSeq" id="WP_172233552.1">
    <property type="nucleotide sequence ID" value="NZ_CP035946.1"/>
</dbReference>
<feature type="transmembrane region" description="Helical" evidence="8">
    <location>
        <begin position="422"/>
        <end position="443"/>
    </location>
</feature>
<keyword evidence="7 8" id="KW-0472">Membrane</keyword>
<dbReference type="PROSITE" id="PS00873">
    <property type="entry name" value="NA_ALANINE_SYMP"/>
    <property type="match status" value="1"/>
</dbReference>
<proteinExistence type="inferred from homology"/>
<dbReference type="NCBIfam" id="TIGR00835">
    <property type="entry name" value="agcS"/>
    <property type="match status" value="1"/>
</dbReference>
<feature type="transmembrane region" description="Helical" evidence="8">
    <location>
        <begin position="217"/>
        <end position="238"/>
    </location>
</feature>
<keyword evidence="10" id="KW-1185">Reference proteome</keyword>
<reference evidence="9 10" key="1">
    <citation type="submission" date="2020-07" db="EMBL/GenBank/DDBJ databases">
        <title>Transfer of Campylobacter canadensis to the novel genus Avispirillum gen. nov., that also includes two novel species recovered from migratory waterfowl: Avispirillum anseris sp. nov. and Avispirillum brantae sp. nov.</title>
        <authorList>
            <person name="Miller W.G."/>
            <person name="Chapman M.H."/>
            <person name="Yee E."/>
            <person name="Inglis G.D."/>
        </authorList>
    </citation>
    <scope>NUCLEOTIDE SEQUENCE [LARGE SCALE GENOMIC DNA]</scope>
    <source>
        <strain evidence="9 10">L283</strain>
    </source>
</reference>
<dbReference type="InterPro" id="IPR001463">
    <property type="entry name" value="Na/Ala_symport"/>
</dbReference>
<evidence type="ECO:0000313" key="10">
    <source>
        <dbReference type="Proteomes" id="UP000786183"/>
    </source>
</evidence>
<comment type="subcellular location">
    <subcellularLocation>
        <location evidence="1 8">Cell membrane</location>
        <topology evidence="1 8">Multi-pass membrane protein</topology>
    </subcellularLocation>
</comment>
<dbReference type="EMBL" id="JACGBB010000009">
    <property type="protein sequence ID" value="MBZ7987481.1"/>
    <property type="molecule type" value="Genomic_DNA"/>
</dbReference>
<evidence type="ECO:0000256" key="8">
    <source>
        <dbReference type="RuleBase" id="RU363064"/>
    </source>
</evidence>
<keyword evidence="4 8" id="KW-1003">Cell membrane</keyword>
<gene>
    <name evidence="9" type="ORF">AVCANL283_05120</name>
</gene>
<name>A0ABS7WRV1_9BACT</name>
<evidence type="ECO:0000256" key="7">
    <source>
        <dbReference type="ARBA" id="ARBA00023136"/>
    </source>
</evidence>
<dbReference type="PRINTS" id="PR00175">
    <property type="entry name" value="NAALASMPORT"/>
</dbReference>
<comment type="similarity">
    <text evidence="2 8">Belongs to the alanine or glycine:cation symporter (AGCS) (TC 2.A.25) family.</text>
</comment>
<dbReference type="Proteomes" id="UP000786183">
    <property type="component" value="Unassembled WGS sequence"/>
</dbReference>
<dbReference type="PANTHER" id="PTHR30330">
    <property type="entry name" value="AGSS FAMILY TRANSPORTER, SODIUM-ALANINE"/>
    <property type="match status" value="1"/>
</dbReference>
<keyword evidence="8" id="KW-0769">Symport</keyword>
<evidence type="ECO:0000256" key="4">
    <source>
        <dbReference type="ARBA" id="ARBA00022475"/>
    </source>
</evidence>
<keyword evidence="5 8" id="KW-0812">Transmembrane</keyword>
<evidence type="ECO:0000256" key="6">
    <source>
        <dbReference type="ARBA" id="ARBA00022989"/>
    </source>
</evidence>
<dbReference type="Pfam" id="PF01235">
    <property type="entry name" value="Na_Ala_symp"/>
    <property type="match status" value="1"/>
</dbReference>
<sequence length="475" mass="51964">MQESELYLKIHNVLDFINGYLYTYFLVYALVIVGLVYTIKTRFSQFRLMKDVISLLKEKQEKAHQISSFEALMISTASRVGIGNIAGISTAVVFGGAGALFWMWVVAFIGGASALAESTLAQVYKVKDGNSFRGGPAYYIEKGLGSRFFGIAFSIILIITYAYGFNGLQSYTMTSAFTIYSEKYSIFSSYNISIALTILAAILFFSDTKSLGKISSIVVPIMAFIYVGLSVIAIIMNYEAIPSVFKLIIDSAFDFKSITAGFAGSVIVIGIKRGLFSNEAGMGSAPNAAASAFTTHPVKQGIIQSFSVFLDLIICSCSGFLVLFSKTYIEQLSAGTKEITALPMVQHAMNEYFGSLGIHFITISIVLFAITSLIGNFYYADANIKNLTKSKMADMFFKISAVVMVFVGSRIDLVLAWDLADITMACMASMNIVAILLLSPVLIKVLKDYDMQKKQGLDPSFSAKKLNIKNAECWD</sequence>
<feature type="transmembrane region" description="Helical" evidence="8">
    <location>
        <begin position="144"/>
        <end position="164"/>
    </location>
</feature>